<protein>
    <submittedName>
        <fullName evidence="1">Uncharacterized protein</fullName>
    </submittedName>
</protein>
<organism evidence="1">
    <name type="scientific">uncultured bacterium fosmid pJB45G2</name>
    <dbReference type="NCBI Taxonomy" id="1478065"/>
    <lineage>
        <taxon>Bacteria</taxon>
        <taxon>environmental samples</taxon>
    </lineage>
</organism>
<name>A0A0H3U7U1_9BACT</name>
<dbReference type="PROSITE" id="PS51257">
    <property type="entry name" value="PROKAR_LIPOPROTEIN"/>
    <property type="match status" value="1"/>
</dbReference>
<dbReference type="AlphaFoldDB" id="A0A0H3U7U1"/>
<accession>A0A0H3U7U1</accession>
<proteinExistence type="predicted"/>
<sequence>MTFDRLVFSVFIFVLGCGNFFCPPSLPSALSIPRLGELGGMLVLFPSPYRVNIQSNRQIYQNDTGISLTPRMIIHNTSSFTVFDRVHRVTGRQLAGIQLNDRASKEYRRFPTNSEYAGSAYCSFRSLRPI</sequence>
<reference evidence="1" key="1">
    <citation type="submission" date="2013-08" db="EMBL/GenBank/DDBJ databases">
        <title>Comparison of modified E. coli strains.</title>
        <authorList>
            <person name="Juergensen J."/>
            <person name="Bonge A."/>
            <person name="Streit W.R."/>
        </authorList>
    </citation>
    <scope>NUCLEOTIDE SEQUENCE</scope>
</reference>
<evidence type="ECO:0000313" key="1">
    <source>
        <dbReference type="EMBL" id="AIF26560.1"/>
    </source>
</evidence>
<dbReference type="EMBL" id="KF540237">
    <property type="protein sequence ID" value="AIF26560.1"/>
    <property type="molecule type" value="Genomic_DNA"/>
</dbReference>